<keyword evidence="2" id="KW-1185">Reference proteome</keyword>
<proteinExistence type="predicted"/>
<evidence type="ECO:0000313" key="2">
    <source>
        <dbReference type="Proteomes" id="UP001431656"/>
    </source>
</evidence>
<dbReference type="EMBL" id="AP028056">
    <property type="protein sequence ID" value="BEH00912.1"/>
    <property type="molecule type" value="Genomic_DNA"/>
</dbReference>
<organism evidence="1 2">
    <name type="scientific">Brooklawnia propionicigenes</name>
    <dbReference type="NCBI Taxonomy" id="3041175"/>
    <lineage>
        <taxon>Bacteria</taxon>
        <taxon>Bacillati</taxon>
        <taxon>Actinomycetota</taxon>
        <taxon>Actinomycetes</taxon>
        <taxon>Propionibacteriales</taxon>
        <taxon>Propionibacteriaceae</taxon>
        <taxon>Brooklawnia</taxon>
    </lineage>
</organism>
<reference evidence="1" key="1">
    <citation type="journal article" date="2024" name="Int. J. Syst. Evol. Microbiol.">
        <title>Brooklawnia propionicigenes sp. nov., a facultatively anaerobic, propionate-producing bacterium isolated from a methanogenic reactor treating waste from cattle farms.</title>
        <authorList>
            <person name="Akita Y."/>
            <person name="Ueki A."/>
            <person name="Tonouchi A."/>
            <person name="Sugawara Y."/>
            <person name="Honma S."/>
            <person name="Kaku N."/>
            <person name="Ueki K."/>
        </authorList>
    </citation>
    <scope>NUCLEOTIDE SEQUENCE</scope>
    <source>
        <strain evidence="1">SH051</strain>
    </source>
</reference>
<name>A0AAN0MEC3_9ACTN</name>
<dbReference type="KEGG" id="broo:brsh051_01930"/>
<sequence length="134" mass="15088">MSEAVLRAFCPICGGFVGAVEREDDGALLWRATVWTTSEYELAVNGRRVHRRVDFPPNYLGRPGVDYYPDDEVFATCREEHKMVADLNELYLQVQAGKKKTTLPLLYHGEDPVAAAVQKLGEQRKDEVAFPTES</sequence>
<accession>A0AAN0MEC3</accession>
<evidence type="ECO:0000313" key="1">
    <source>
        <dbReference type="EMBL" id="BEH00912.1"/>
    </source>
</evidence>
<gene>
    <name evidence="1" type="ORF">brsh051_01930</name>
</gene>
<dbReference type="RefSeq" id="WP_286266706.1">
    <property type="nucleotide sequence ID" value="NZ_AP028056.1"/>
</dbReference>
<dbReference type="Proteomes" id="UP001431656">
    <property type="component" value="Chromosome"/>
</dbReference>
<protein>
    <submittedName>
        <fullName evidence="1">Uncharacterized protein</fullName>
    </submittedName>
</protein>
<dbReference type="AlphaFoldDB" id="A0AAN0MEC3"/>